<dbReference type="InterPro" id="IPR008564">
    <property type="entry name" value="TVP23-like"/>
</dbReference>
<accession>A0A7I8V5F8</accession>
<gene>
    <name evidence="7" type="ORF">DGYR_LOCUS313</name>
</gene>
<dbReference type="GO" id="GO:0016192">
    <property type="term" value="P:vesicle-mediated transport"/>
    <property type="evidence" value="ECO:0007669"/>
    <property type="project" value="TreeGrafter"/>
</dbReference>
<dbReference type="OrthoDB" id="2151161at2759"/>
<dbReference type="GO" id="GO:0000139">
    <property type="term" value="C:Golgi membrane"/>
    <property type="evidence" value="ECO:0007669"/>
    <property type="project" value="TreeGrafter"/>
</dbReference>
<organism evidence="7 8">
    <name type="scientific">Dimorphilus gyrociliatus</name>
    <dbReference type="NCBI Taxonomy" id="2664684"/>
    <lineage>
        <taxon>Eukaryota</taxon>
        <taxon>Metazoa</taxon>
        <taxon>Spiralia</taxon>
        <taxon>Lophotrochozoa</taxon>
        <taxon>Annelida</taxon>
        <taxon>Polychaeta</taxon>
        <taxon>Polychaeta incertae sedis</taxon>
        <taxon>Dinophilidae</taxon>
        <taxon>Dimorphilus</taxon>
    </lineage>
</organism>
<dbReference type="PANTHER" id="PTHR13019:SF25">
    <property type="entry name" value="GOLGI APPARATUS MEMBRANE PROTEIN TVP23 HOMOLOG"/>
    <property type="match status" value="1"/>
</dbReference>
<evidence type="ECO:0000256" key="6">
    <source>
        <dbReference type="RuleBase" id="RU361206"/>
    </source>
</evidence>
<sequence length="351" mass="39925">MNSQTIGLTDGTEDVALNFGEEDEIAEAKKRKIQHPLALVFHLTFRVLALLTYLFCGLFSNSFIVSFVSIVVLLSMDFWTVKNITGRLLVGLRWWNHVDDDGKSHWIFESRKGSSAKKLSAIESQIFWLGIVGCEIIWVLLFIGTLFTLKFKWLMVVCVGIGLNGANLYGYVRCKIGSKKPLSSVASSFLGQQVFRSSQETDEFFDGKKDETRLLLEIPLLGDENVKGIDMLVFFEYKLYTYQRLTMECMAHVSRFSPFTGSELTTVGDLKFKQRFPIGYKGTNNVYNKSIINSTSLLSESYDLSTIFANYAKRNFSTTFSDEYAVWKKGKPINDRFVVDATIKYPEETIL</sequence>
<proteinExistence type="inferred from homology"/>
<keyword evidence="8" id="KW-1185">Reference proteome</keyword>
<keyword evidence="5 6" id="KW-0472">Membrane</keyword>
<evidence type="ECO:0000313" key="7">
    <source>
        <dbReference type="EMBL" id="CAD5110960.1"/>
    </source>
</evidence>
<evidence type="ECO:0000256" key="5">
    <source>
        <dbReference type="ARBA" id="ARBA00023136"/>
    </source>
</evidence>
<dbReference type="Pfam" id="PF05832">
    <property type="entry name" value="DUF846"/>
    <property type="match status" value="1"/>
</dbReference>
<feature type="transmembrane region" description="Helical" evidence="6">
    <location>
        <begin position="126"/>
        <end position="147"/>
    </location>
</feature>
<evidence type="ECO:0000256" key="3">
    <source>
        <dbReference type="ARBA" id="ARBA00022692"/>
    </source>
</evidence>
<dbReference type="PANTHER" id="PTHR13019">
    <property type="entry name" value="GOLGI APPARATUS MEMBRANE PROTEIN TVP23"/>
    <property type="match status" value="1"/>
</dbReference>
<comment type="similarity">
    <text evidence="2 6">Belongs to the TVP23 family.</text>
</comment>
<dbReference type="AlphaFoldDB" id="A0A7I8V5F8"/>
<dbReference type="GO" id="GO:0009306">
    <property type="term" value="P:protein secretion"/>
    <property type="evidence" value="ECO:0007669"/>
    <property type="project" value="TreeGrafter"/>
</dbReference>
<comment type="subcellular location">
    <subcellularLocation>
        <location evidence="1 6">Membrane</location>
        <topology evidence="1 6">Multi-pass membrane protein</topology>
    </subcellularLocation>
</comment>
<comment type="caution">
    <text evidence="7">The sequence shown here is derived from an EMBL/GenBank/DDBJ whole genome shotgun (WGS) entry which is preliminary data.</text>
</comment>
<reference evidence="7 8" key="1">
    <citation type="submission" date="2020-08" db="EMBL/GenBank/DDBJ databases">
        <authorList>
            <person name="Hejnol A."/>
        </authorList>
    </citation>
    <scope>NUCLEOTIDE SEQUENCE [LARGE SCALE GENOMIC DNA]</scope>
</reference>
<evidence type="ECO:0000256" key="2">
    <source>
        <dbReference type="ARBA" id="ARBA00005467"/>
    </source>
</evidence>
<feature type="transmembrane region" description="Helical" evidence="6">
    <location>
        <begin position="153"/>
        <end position="172"/>
    </location>
</feature>
<dbReference type="Proteomes" id="UP000549394">
    <property type="component" value="Unassembled WGS sequence"/>
</dbReference>
<dbReference type="EMBL" id="CAJFCJ010000001">
    <property type="protein sequence ID" value="CAD5110960.1"/>
    <property type="molecule type" value="Genomic_DNA"/>
</dbReference>
<protein>
    <recommendedName>
        <fullName evidence="6">Golgi apparatus membrane protein TVP23 homolog</fullName>
    </recommendedName>
</protein>
<evidence type="ECO:0000313" key="8">
    <source>
        <dbReference type="Proteomes" id="UP000549394"/>
    </source>
</evidence>
<keyword evidence="3 6" id="KW-0812">Transmembrane</keyword>
<dbReference type="InterPro" id="IPR019306">
    <property type="entry name" value="TMEM231"/>
</dbReference>
<evidence type="ECO:0000256" key="4">
    <source>
        <dbReference type="ARBA" id="ARBA00022989"/>
    </source>
</evidence>
<evidence type="ECO:0000256" key="1">
    <source>
        <dbReference type="ARBA" id="ARBA00004141"/>
    </source>
</evidence>
<name>A0A7I8V5F8_9ANNE</name>
<dbReference type="Pfam" id="PF10149">
    <property type="entry name" value="TM231"/>
    <property type="match status" value="1"/>
</dbReference>
<feature type="transmembrane region" description="Helical" evidence="6">
    <location>
        <begin position="61"/>
        <end position="79"/>
    </location>
</feature>
<keyword evidence="4 6" id="KW-1133">Transmembrane helix</keyword>